<organism evidence="1 2">
    <name type="scientific">Streptomyces finlayi</name>
    <dbReference type="NCBI Taxonomy" id="67296"/>
    <lineage>
        <taxon>Bacteria</taxon>
        <taxon>Bacillati</taxon>
        <taxon>Actinomycetota</taxon>
        <taxon>Actinomycetes</taxon>
        <taxon>Kitasatosporales</taxon>
        <taxon>Streptomycetaceae</taxon>
        <taxon>Streptomyces</taxon>
    </lineage>
</organism>
<accession>A0A918X7I5</accession>
<sequence>MAKSRQSTPTWHTCAVPTGQRRDAWRSGRGRSVLEPLGEWWDAVALTPLAFGLHVLTGMRLSPRAGYPVIGDLGHDTAYVMVSPHSADGAPVVDGVRVLGAGHLLLVPDTVRTASPHGTFCAHWISAPRADRYERLVDGQTLAAHLHQLHSTHRKAPAS</sequence>
<dbReference type="Proteomes" id="UP000638353">
    <property type="component" value="Unassembled WGS sequence"/>
</dbReference>
<name>A0A918X7I5_9ACTN</name>
<evidence type="ECO:0000313" key="2">
    <source>
        <dbReference type="Proteomes" id="UP000638353"/>
    </source>
</evidence>
<dbReference type="AlphaFoldDB" id="A0A918X7I5"/>
<reference evidence="1" key="2">
    <citation type="submission" date="2020-09" db="EMBL/GenBank/DDBJ databases">
        <authorList>
            <person name="Sun Q."/>
            <person name="Ohkuma M."/>
        </authorList>
    </citation>
    <scope>NUCLEOTIDE SEQUENCE</scope>
    <source>
        <strain evidence="1">JCM 4637</strain>
    </source>
</reference>
<dbReference type="EMBL" id="BMVC01000024">
    <property type="protein sequence ID" value="GHD16207.1"/>
    <property type="molecule type" value="Genomic_DNA"/>
</dbReference>
<gene>
    <name evidence="1" type="ORF">GCM10010334_77070</name>
</gene>
<proteinExistence type="predicted"/>
<evidence type="ECO:0000313" key="1">
    <source>
        <dbReference type="EMBL" id="GHD16207.1"/>
    </source>
</evidence>
<reference evidence="1" key="1">
    <citation type="journal article" date="2014" name="Int. J. Syst. Evol. Microbiol.">
        <title>Complete genome sequence of Corynebacterium casei LMG S-19264T (=DSM 44701T), isolated from a smear-ripened cheese.</title>
        <authorList>
            <consortium name="US DOE Joint Genome Institute (JGI-PGF)"/>
            <person name="Walter F."/>
            <person name="Albersmeier A."/>
            <person name="Kalinowski J."/>
            <person name="Ruckert C."/>
        </authorList>
    </citation>
    <scope>NUCLEOTIDE SEQUENCE</scope>
    <source>
        <strain evidence="1">JCM 4637</strain>
    </source>
</reference>
<protein>
    <submittedName>
        <fullName evidence="1">Uncharacterized protein</fullName>
    </submittedName>
</protein>
<comment type="caution">
    <text evidence="1">The sequence shown here is derived from an EMBL/GenBank/DDBJ whole genome shotgun (WGS) entry which is preliminary data.</text>
</comment>